<dbReference type="InterPro" id="IPR001020">
    <property type="entry name" value="PTS_HPr_His_P_site"/>
</dbReference>
<comment type="subcellular location">
    <subcellularLocation>
        <location evidence="1">Cytoplasm</location>
    </subcellularLocation>
</comment>
<proteinExistence type="predicted"/>
<dbReference type="PROSITE" id="PS51350">
    <property type="entry name" value="PTS_HPR_DOM"/>
    <property type="match status" value="1"/>
</dbReference>
<dbReference type="PANTHER" id="PTHR33705:SF2">
    <property type="entry name" value="PHOSPHOCARRIER PROTEIN NPR"/>
    <property type="match status" value="1"/>
</dbReference>
<sequence>MVEFEAVVAAEVGLHARPAALFVQAVAASGCKVNLTKTAADGSIKTADGASILQVMSLGVACGESVSVVVEGENETVVADQLQALLLDPAH</sequence>
<evidence type="ECO:0000313" key="5">
    <source>
        <dbReference type="EMBL" id="CAB4566924.1"/>
    </source>
</evidence>
<keyword evidence="3" id="KW-0598">Phosphotransferase system</keyword>
<keyword evidence="2" id="KW-0963">Cytoplasm</keyword>
<evidence type="ECO:0000256" key="3">
    <source>
        <dbReference type="ARBA" id="ARBA00022683"/>
    </source>
</evidence>
<dbReference type="NCBIfam" id="TIGR01003">
    <property type="entry name" value="PTS_HPr_family"/>
    <property type="match status" value="1"/>
</dbReference>
<dbReference type="InterPro" id="IPR035895">
    <property type="entry name" value="HPr-like_sf"/>
</dbReference>
<evidence type="ECO:0000256" key="2">
    <source>
        <dbReference type="ARBA" id="ARBA00022490"/>
    </source>
</evidence>
<gene>
    <name evidence="5" type="ORF">UFOPK1726_00045</name>
</gene>
<protein>
    <submittedName>
        <fullName evidence="5">Unannotated protein</fullName>
    </submittedName>
</protein>
<dbReference type="PRINTS" id="PR00107">
    <property type="entry name" value="PHOSPHOCPHPR"/>
</dbReference>
<dbReference type="CDD" id="cd00367">
    <property type="entry name" value="PTS-HPr_like"/>
    <property type="match status" value="1"/>
</dbReference>
<accession>A0A6J6DUP9</accession>
<name>A0A6J6DUP9_9ZZZZ</name>
<evidence type="ECO:0000256" key="1">
    <source>
        <dbReference type="ARBA" id="ARBA00004496"/>
    </source>
</evidence>
<reference evidence="5" key="1">
    <citation type="submission" date="2020-05" db="EMBL/GenBank/DDBJ databases">
        <authorList>
            <person name="Chiriac C."/>
            <person name="Salcher M."/>
            <person name="Ghai R."/>
            <person name="Kavagutti S V."/>
        </authorList>
    </citation>
    <scope>NUCLEOTIDE SEQUENCE</scope>
</reference>
<dbReference type="GO" id="GO:0009401">
    <property type="term" value="P:phosphoenolpyruvate-dependent sugar phosphotransferase system"/>
    <property type="evidence" value="ECO:0007669"/>
    <property type="project" value="UniProtKB-KW"/>
</dbReference>
<dbReference type="Pfam" id="PF00381">
    <property type="entry name" value="PTS-HPr"/>
    <property type="match status" value="1"/>
</dbReference>
<dbReference type="InterPro" id="IPR000032">
    <property type="entry name" value="HPr-like"/>
</dbReference>
<dbReference type="SUPFAM" id="SSF55594">
    <property type="entry name" value="HPr-like"/>
    <property type="match status" value="1"/>
</dbReference>
<dbReference type="InterPro" id="IPR050399">
    <property type="entry name" value="HPr"/>
</dbReference>
<organism evidence="5">
    <name type="scientific">freshwater metagenome</name>
    <dbReference type="NCBI Taxonomy" id="449393"/>
    <lineage>
        <taxon>unclassified sequences</taxon>
        <taxon>metagenomes</taxon>
        <taxon>ecological metagenomes</taxon>
    </lineage>
</organism>
<feature type="domain" description="HPr" evidence="4">
    <location>
        <begin position="1"/>
        <end position="91"/>
    </location>
</feature>
<dbReference type="PANTHER" id="PTHR33705">
    <property type="entry name" value="PHOSPHOCARRIER PROTEIN HPR"/>
    <property type="match status" value="1"/>
</dbReference>
<evidence type="ECO:0000259" key="4">
    <source>
        <dbReference type="PROSITE" id="PS51350"/>
    </source>
</evidence>
<dbReference type="EMBL" id="CAEZTT010000002">
    <property type="protein sequence ID" value="CAB4566924.1"/>
    <property type="molecule type" value="Genomic_DNA"/>
</dbReference>
<dbReference type="Gene3D" id="3.30.1340.10">
    <property type="entry name" value="HPr-like"/>
    <property type="match status" value="1"/>
</dbReference>
<dbReference type="PROSITE" id="PS00369">
    <property type="entry name" value="PTS_HPR_HIS"/>
    <property type="match status" value="1"/>
</dbReference>
<dbReference type="AlphaFoldDB" id="A0A6J6DUP9"/>
<dbReference type="GO" id="GO:0005737">
    <property type="term" value="C:cytoplasm"/>
    <property type="evidence" value="ECO:0007669"/>
    <property type="project" value="UniProtKB-SubCell"/>
</dbReference>